<organism evidence="2 3">
    <name type="scientific">Acidipila rosea</name>
    <dbReference type="NCBI Taxonomy" id="768535"/>
    <lineage>
        <taxon>Bacteria</taxon>
        <taxon>Pseudomonadati</taxon>
        <taxon>Acidobacteriota</taxon>
        <taxon>Terriglobia</taxon>
        <taxon>Terriglobales</taxon>
        <taxon>Acidobacteriaceae</taxon>
        <taxon>Acidipila</taxon>
    </lineage>
</organism>
<reference evidence="2 3" key="1">
    <citation type="submission" date="2019-03" db="EMBL/GenBank/DDBJ databases">
        <title>Genomic Encyclopedia of Type Strains, Phase IV (KMG-IV): sequencing the most valuable type-strain genomes for metagenomic binning, comparative biology and taxonomic classification.</title>
        <authorList>
            <person name="Goeker M."/>
        </authorList>
    </citation>
    <scope>NUCLEOTIDE SEQUENCE [LARGE SCALE GENOMIC DNA]</scope>
    <source>
        <strain evidence="2 3">DSM 103428</strain>
    </source>
</reference>
<feature type="region of interest" description="Disordered" evidence="1">
    <location>
        <begin position="20"/>
        <end position="45"/>
    </location>
</feature>
<dbReference type="EMBL" id="SMGK01000003">
    <property type="protein sequence ID" value="TCK72484.1"/>
    <property type="molecule type" value="Genomic_DNA"/>
</dbReference>
<evidence type="ECO:0000313" key="2">
    <source>
        <dbReference type="EMBL" id="TCK72484.1"/>
    </source>
</evidence>
<name>A0A4R1L3C4_9BACT</name>
<feature type="compositionally biased region" description="Polar residues" evidence="1">
    <location>
        <begin position="24"/>
        <end position="45"/>
    </location>
</feature>
<dbReference type="AlphaFoldDB" id="A0A4R1L3C4"/>
<evidence type="ECO:0000256" key="1">
    <source>
        <dbReference type="SAM" id="MobiDB-lite"/>
    </source>
</evidence>
<protein>
    <submittedName>
        <fullName evidence="2">Uncharacterized protein</fullName>
    </submittedName>
</protein>
<keyword evidence="3" id="KW-1185">Reference proteome</keyword>
<sequence>MAWHLKTIENNSPIIATDRVASVSRRSTSDNSPMHSLSQVKSVDNINLRLGDHASTEREPGTDDKRVSGYRRTVCLLHGRQTDIRAGVAAPRSASRLNRADSLAWGNRWTDAQPLYEKAQHLFAAQKQPSKALYAQVSQIPPDESGSIRGKIVQLTEDLRRPEAEDAETKLRIFTIRGMLETNYDAAQARSTWEEGAQGIAAFISGDLETAKSR</sequence>
<proteinExistence type="predicted"/>
<accession>A0A4R1L3C4</accession>
<evidence type="ECO:0000313" key="3">
    <source>
        <dbReference type="Proteomes" id="UP000295210"/>
    </source>
</evidence>
<comment type="caution">
    <text evidence="2">The sequence shown here is derived from an EMBL/GenBank/DDBJ whole genome shotgun (WGS) entry which is preliminary data.</text>
</comment>
<dbReference type="Proteomes" id="UP000295210">
    <property type="component" value="Unassembled WGS sequence"/>
</dbReference>
<gene>
    <name evidence="2" type="ORF">C7378_2065</name>
</gene>